<proteinExistence type="inferred from homology"/>
<evidence type="ECO:0000256" key="14">
    <source>
        <dbReference type="RuleBase" id="RU361166"/>
    </source>
</evidence>
<keyword evidence="5 14" id="KW-0732">Signal</keyword>
<keyword evidence="8" id="KW-0325">Glycoprotein</keyword>
<feature type="domain" description="Carbohydrate binding" evidence="15">
    <location>
        <begin position="541"/>
        <end position="621"/>
    </location>
</feature>
<evidence type="ECO:0000256" key="9">
    <source>
        <dbReference type="ARBA" id="ARBA00023277"/>
    </source>
</evidence>
<organism evidence="16 17">
    <name type="scientific">Coptis chinensis</name>
    <dbReference type="NCBI Taxonomy" id="261450"/>
    <lineage>
        <taxon>Eukaryota</taxon>
        <taxon>Viridiplantae</taxon>
        <taxon>Streptophyta</taxon>
        <taxon>Embryophyta</taxon>
        <taxon>Tracheophyta</taxon>
        <taxon>Spermatophyta</taxon>
        <taxon>Magnoliopsida</taxon>
        <taxon>Ranunculales</taxon>
        <taxon>Ranunculaceae</taxon>
        <taxon>Coptidoideae</taxon>
        <taxon>Coptis</taxon>
    </lineage>
</organism>
<comment type="subcellular location">
    <subcellularLocation>
        <location evidence="2">Secreted</location>
    </subcellularLocation>
</comment>
<keyword evidence="4" id="KW-0964">Secreted</keyword>
<dbReference type="InterPro" id="IPR019028">
    <property type="entry name" value="CBM_49"/>
</dbReference>
<dbReference type="OrthoDB" id="10257085at2759"/>
<dbReference type="InterPro" id="IPR001701">
    <property type="entry name" value="Glyco_hydro_9"/>
</dbReference>
<dbReference type="FunFam" id="1.50.10.10:FF:000020">
    <property type="entry name" value="Endoglucanase"/>
    <property type="match status" value="1"/>
</dbReference>
<evidence type="ECO:0000313" key="17">
    <source>
        <dbReference type="Proteomes" id="UP000631114"/>
    </source>
</evidence>
<evidence type="ECO:0000256" key="1">
    <source>
        <dbReference type="ARBA" id="ARBA00000966"/>
    </source>
</evidence>
<gene>
    <name evidence="16" type="ORF">IFM89_008598</name>
</gene>
<comment type="similarity">
    <text evidence="3 12 14">Belongs to the glycosyl hydrolase 9 (cellulase E) family.</text>
</comment>
<evidence type="ECO:0000256" key="11">
    <source>
        <dbReference type="ARBA" id="ARBA00023326"/>
    </source>
</evidence>
<dbReference type="SUPFAM" id="SSF48208">
    <property type="entry name" value="Six-hairpin glycosidases"/>
    <property type="match status" value="1"/>
</dbReference>
<protein>
    <recommendedName>
        <fullName evidence="14">Endoglucanase</fullName>
        <ecNumber evidence="14">3.2.1.4</ecNumber>
    </recommendedName>
</protein>
<evidence type="ECO:0000256" key="4">
    <source>
        <dbReference type="ARBA" id="ARBA00022525"/>
    </source>
</evidence>
<evidence type="ECO:0000256" key="10">
    <source>
        <dbReference type="ARBA" id="ARBA00023295"/>
    </source>
</evidence>
<dbReference type="EC" id="3.2.1.4" evidence="14"/>
<dbReference type="AlphaFoldDB" id="A0A835HLT3"/>
<feature type="signal peptide" evidence="14">
    <location>
        <begin position="1"/>
        <end position="23"/>
    </location>
</feature>
<keyword evidence="7 14" id="KW-0136">Cellulose degradation</keyword>
<dbReference type="Proteomes" id="UP000631114">
    <property type="component" value="Unassembled WGS sequence"/>
</dbReference>
<feature type="active site" evidence="12">
    <location>
        <position position="412"/>
    </location>
</feature>
<evidence type="ECO:0000256" key="5">
    <source>
        <dbReference type="ARBA" id="ARBA00022729"/>
    </source>
</evidence>
<comment type="catalytic activity">
    <reaction evidence="1 14">
        <text>Endohydrolysis of (1-&gt;4)-beta-D-glucosidic linkages in cellulose, lichenin and cereal beta-D-glucans.</text>
        <dbReference type="EC" id="3.2.1.4"/>
    </reaction>
</comment>
<evidence type="ECO:0000256" key="3">
    <source>
        <dbReference type="ARBA" id="ARBA00007072"/>
    </source>
</evidence>
<evidence type="ECO:0000256" key="12">
    <source>
        <dbReference type="PROSITE-ProRule" id="PRU10059"/>
    </source>
</evidence>
<keyword evidence="6 12" id="KW-0378">Hydrolase</keyword>
<dbReference type="Gene3D" id="1.50.10.10">
    <property type="match status" value="1"/>
</dbReference>
<reference evidence="16 17" key="1">
    <citation type="submission" date="2020-10" db="EMBL/GenBank/DDBJ databases">
        <title>The Coptis chinensis genome and diversification of protoberbering-type alkaloids.</title>
        <authorList>
            <person name="Wang B."/>
            <person name="Shu S."/>
            <person name="Song C."/>
            <person name="Liu Y."/>
        </authorList>
    </citation>
    <scope>NUCLEOTIDE SEQUENCE [LARGE SCALE GENOMIC DNA]</scope>
    <source>
        <strain evidence="16">HL-2020</strain>
        <tissue evidence="16">Leaf</tissue>
    </source>
</reference>
<evidence type="ECO:0000313" key="16">
    <source>
        <dbReference type="EMBL" id="KAF9600363.1"/>
    </source>
</evidence>
<dbReference type="PANTHER" id="PTHR22298">
    <property type="entry name" value="ENDO-1,4-BETA-GLUCANASE"/>
    <property type="match status" value="1"/>
</dbReference>
<dbReference type="Pfam" id="PF09478">
    <property type="entry name" value="CBM49"/>
    <property type="match status" value="1"/>
</dbReference>
<dbReference type="EMBL" id="JADFTS010000006">
    <property type="protein sequence ID" value="KAF9600363.1"/>
    <property type="molecule type" value="Genomic_DNA"/>
</dbReference>
<dbReference type="InterPro" id="IPR008928">
    <property type="entry name" value="6-hairpin_glycosidase_sf"/>
</dbReference>
<feature type="chain" id="PRO_5033096505" description="Endoglucanase" evidence="14">
    <location>
        <begin position="24"/>
        <end position="633"/>
    </location>
</feature>
<evidence type="ECO:0000256" key="13">
    <source>
        <dbReference type="PROSITE-ProRule" id="PRU10060"/>
    </source>
</evidence>
<dbReference type="GO" id="GO:0008810">
    <property type="term" value="F:cellulase activity"/>
    <property type="evidence" value="ECO:0007669"/>
    <property type="project" value="UniProtKB-EC"/>
</dbReference>
<keyword evidence="9 12" id="KW-0119">Carbohydrate metabolism</keyword>
<evidence type="ECO:0000256" key="2">
    <source>
        <dbReference type="ARBA" id="ARBA00004613"/>
    </source>
</evidence>
<comment type="caution">
    <text evidence="16">The sequence shown here is derived from an EMBL/GenBank/DDBJ whole genome shotgun (WGS) entry which is preliminary data.</text>
</comment>
<dbReference type="SMART" id="SM01063">
    <property type="entry name" value="CBM49"/>
    <property type="match status" value="1"/>
</dbReference>
<feature type="active site" evidence="13">
    <location>
        <position position="464"/>
    </location>
</feature>
<feature type="active site" evidence="13">
    <location>
        <position position="473"/>
    </location>
</feature>
<keyword evidence="11 12" id="KW-0624">Polysaccharide degradation</keyword>
<keyword evidence="17" id="KW-1185">Reference proteome</keyword>
<keyword evidence="10 12" id="KW-0326">Glycosidase</keyword>
<evidence type="ECO:0000256" key="6">
    <source>
        <dbReference type="ARBA" id="ARBA00022801"/>
    </source>
</evidence>
<evidence type="ECO:0000256" key="7">
    <source>
        <dbReference type="ARBA" id="ARBA00023001"/>
    </source>
</evidence>
<accession>A0A835HLT3</accession>
<name>A0A835HLT3_9MAGN</name>
<dbReference type="GO" id="GO:0030245">
    <property type="term" value="P:cellulose catabolic process"/>
    <property type="evidence" value="ECO:0007669"/>
    <property type="project" value="UniProtKB-KW"/>
</dbReference>
<sequence length="633" mass="69779">MKLQQSISVVLYVLLLCLPYTLAGHDYGQALSNSILFFEAQRSGYLPSTQRVKWRSNSGLQDGKASGVDLVGGYYDAGDNVKFGLPMAFTITMMSWSIVEYGKQMAESGELEHAIEAVKWGTDYLIKAHPEPNVLYGEVGDGNTDHYCWQRPEDMTTDRRAYKLDPSNPGSDLAGESAAAMAAASLVFRHHNPAYANELLKHAEQLFYFADKYRGKYDSSILVAQKYYRSYSGYADELLWAAGWMYQATNNEYYLNYLAKNGDALGGTGWSMTEFGWDVKYAGAQVLAAKFLMQGKTGPESAVFEKFQQKAEYFMCSCLGKGSRNVQRTPGGLLFRQRWNNLQFVTSSSFLLTVYSDYLTSAGKSLKCASGTASPSELLTFAKSQVDYILGDNPRATSYMVGYGSNYPRQVHHRASSIVSIKVNPSFVSCRGGYATWYSRKASDPNLLTGAVVGGPDGYDNFADERDNYEQTEPATYNNAPLLGVLARLHGGHSGYNQLLPVALPAPKPIVSQPNPVPRPKLTPVPQPKVIPAPANSYGPFAITQKVTASWIAKGRTYYRYSTTVTNKSTKTLKNLQLTISKLYGPIWGLAKTRGSYGFPEWVHSLPAGQSLEFVYIHSAPQATVSVSTYSLA</sequence>
<dbReference type="PROSITE" id="PS00698">
    <property type="entry name" value="GH9_3"/>
    <property type="match status" value="1"/>
</dbReference>
<dbReference type="InterPro" id="IPR018221">
    <property type="entry name" value="Glyco_hydro_9_His_AS"/>
</dbReference>
<dbReference type="InterPro" id="IPR012341">
    <property type="entry name" value="6hp_glycosidase-like_sf"/>
</dbReference>
<dbReference type="GO" id="GO:0030246">
    <property type="term" value="F:carbohydrate binding"/>
    <property type="evidence" value="ECO:0007669"/>
    <property type="project" value="InterPro"/>
</dbReference>
<dbReference type="InterPro" id="IPR033126">
    <property type="entry name" value="Glyco_hydro_9_Asp/Glu_AS"/>
</dbReference>
<dbReference type="GO" id="GO:0005576">
    <property type="term" value="C:extracellular region"/>
    <property type="evidence" value="ECO:0007669"/>
    <property type="project" value="UniProtKB-SubCell"/>
</dbReference>
<evidence type="ECO:0000256" key="8">
    <source>
        <dbReference type="ARBA" id="ARBA00023180"/>
    </source>
</evidence>
<evidence type="ECO:0000259" key="15">
    <source>
        <dbReference type="SMART" id="SM01063"/>
    </source>
</evidence>
<dbReference type="Pfam" id="PF00759">
    <property type="entry name" value="Glyco_hydro_9"/>
    <property type="match status" value="1"/>
</dbReference>
<dbReference type="PROSITE" id="PS00592">
    <property type="entry name" value="GH9_2"/>
    <property type="match status" value="1"/>
</dbReference>